<dbReference type="Pfam" id="PF14281">
    <property type="entry name" value="PDDEXK_4"/>
    <property type="match status" value="1"/>
</dbReference>
<sequence length="391" mass="45451">MSIEAIKRFIESNREAVSTFNKKKAAESFNGLNIFEMVSDIYHRENMHSDVLQVLLAPSANHGENDKYLKLFMEFISKKSSYKIELTQWGTNIIVSREEGRRDITILENNKAVIIENKINDAGDTTNQIPTYYYQLKSRKIEVVAIVYLTLNQGKEPDRTTWELENESDKLDIENKLICIRAFDGTSSDLISGWLTPCIKVTTDSNNIAVLVQYKAILQKLTKELLDMDFMDSFAKQLEQEHNFNTAVAIKENIDKLPDYIGLKFKNYFAYEEKYNPFKGARMYNGIPYFENFEVAGYCFNSDVIFSLDTCVVDFSVRNKEICYTKETPKKILELIDMLSEFRWNNKSGRYEHIINENIIKSEKMAIVFVEEFLNKLRAKKEVIKSELSKI</sequence>
<organism evidence="1 2">
    <name type="scientific">Plebeiibacterium sediminum</name>
    <dbReference type="NCBI Taxonomy" id="2992112"/>
    <lineage>
        <taxon>Bacteria</taxon>
        <taxon>Pseudomonadati</taxon>
        <taxon>Bacteroidota</taxon>
        <taxon>Bacteroidia</taxon>
        <taxon>Marinilabiliales</taxon>
        <taxon>Marinilabiliaceae</taxon>
        <taxon>Plebeiibacterium</taxon>
    </lineage>
</organism>
<dbReference type="RefSeq" id="WP_301192839.1">
    <property type="nucleotide sequence ID" value="NZ_JAPDPJ010000095.1"/>
</dbReference>
<dbReference type="EMBL" id="JAPDPJ010000095">
    <property type="protein sequence ID" value="MCW3789284.1"/>
    <property type="molecule type" value="Genomic_DNA"/>
</dbReference>
<accession>A0AAE3M8P2</accession>
<evidence type="ECO:0000313" key="1">
    <source>
        <dbReference type="EMBL" id="MCW3789284.1"/>
    </source>
</evidence>
<dbReference type="Proteomes" id="UP001209229">
    <property type="component" value="Unassembled WGS sequence"/>
</dbReference>
<keyword evidence="2" id="KW-1185">Reference proteome</keyword>
<name>A0AAE3M8P2_9BACT</name>
<comment type="caution">
    <text evidence="1">The sequence shown here is derived from an EMBL/GenBank/DDBJ whole genome shotgun (WGS) entry which is preliminary data.</text>
</comment>
<dbReference type="InterPro" id="IPR029470">
    <property type="entry name" value="PDDEXK_4"/>
</dbReference>
<reference evidence="1" key="1">
    <citation type="submission" date="2022-10" db="EMBL/GenBank/DDBJ databases">
        <authorList>
            <person name="Yu W.X."/>
        </authorList>
    </citation>
    <scope>NUCLEOTIDE SEQUENCE</scope>
    <source>
        <strain evidence="1">AAT</strain>
    </source>
</reference>
<dbReference type="AlphaFoldDB" id="A0AAE3M8P2"/>
<evidence type="ECO:0000313" key="2">
    <source>
        <dbReference type="Proteomes" id="UP001209229"/>
    </source>
</evidence>
<gene>
    <name evidence="1" type="ORF">OM075_22660</name>
</gene>
<proteinExistence type="predicted"/>
<protein>
    <submittedName>
        <fullName evidence="1">PD-(D/E)XK nuclease family protein</fullName>
    </submittedName>
</protein>